<gene>
    <name evidence="3" type="ORF">GQ55_6G155200</name>
</gene>
<sequence length="54" mass="6047">MTAAVSFVMIVALIPLRKSSSDTKKASSEKSGTSKTPHSQKNKLIWLPIRYYCF</sequence>
<evidence type="ECO:0000313" key="3">
    <source>
        <dbReference type="EMBL" id="PUZ51156.1"/>
    </source>
</evidence>
<name>A0A2T7D6F8_9POAL</name>
<dbReference type="Gramene" id="PUZ51156">
    <property type="protein sequence ID" value="PUZ51156"/>
    <property type="gene ID" value="GQ55_6G155200"/>
</dbReference>
<evidence type="ECO:0000256" key="1">
    <source>
        <dbReference type="SAM" id="MobiDB-lite"/>
    </source>
</evidence>
<proteinExistence type="predicted"/>
<keyword evidence="4" id="KW-1185">Reference proteome</keyword>
<feature type="signal peptide" evidence="2">
    <location>
        <begin position="1"/>
        <end position="21"/>
    </location>
</feature>
<feature type="chain" id="PRO_5015433566" evidence="2">
    <location>
        <begin position="22"/>
        <end position="54"/>
    </location>
</feature>
<keyword evidence="2" id="KW-0732">Signal</keyword>
<evidence type="ECO:0000256" key="2">
    <source>
        <dbReference type="SAM" id="SignalP"/>
    </source>
</evidence>
<dbReference type="AlphaFoldDB" id="A0A2T7D6F8"/>
<evidence type="ECO:0000313" key="4">
    <source>
        <dbReference type="Proteomes" id="UP000244336"/>
    </source>
</evidence>
<dbReference type="Proteomes" id="UP000244336">
    <property type="component" value="Chromosome 6"/>
</dbReference>
<reference evidence="3 4" key="1">
    <citation type="submission" date="2018-04" db="EMBL/GenBank/DDBJ databases">
        <title>WGS assembly of Panicum hallii var. hallii HAL2.</title>
        <authorList>
            <person name="Lovell J."/>
            <person name="Jenkins J."/>
            <person name="Lowry D."/>
            <person name="Mamidi S."/>
            <person name="Sreedasyam A."/>
            <person name="Weng X."/>
            <person name="Barry K."/>
            <person name="Bonette J."/>
            <person name="Campitelli B."/>
            <person name="Daum C."/>
            <person name="Gordon S."/>
            <person name="Gould B."/>
            <person name="Lipzen A."/>
            <person name="MacQueen A."/>
            <person name="Palacio-Mejia J."/>
            <person name="Plott C."/>
            <person name="Shakirov E."/>
            <person name="Shu S."/>
            <person name="Yoshinaga Y."/>
            <person name="Zane M."/>
            <person name="Rokhsar D."/>
            <person name="Grimwood J."/>
            <person name="Schmutz J."/>
            <person name="Juenger T."/>
        </authorList>
    </citation>
    <scope>NUCLEOTIDE SEQUENCE [LARGE SCALE GENOMIC DNA]</scope>
    <source>
        <strain evidence="4">cv. HAL2</strain>
    </source>
</reference>
<feature type="region of interest" description="Disordered" evidence="1">
    <location>
        <begin position="18"/>
        <end position="40"/>
    </location>
</feature>
<accession>A0A2T7D6F8</accession>
<dbReference type="EMBL" id="CM009754">
    <property type="protein sequence ID" value="PUZ51156.1"/>
    <property type="molecule type" value="Genomic_DNA"/>
</dbReference>
<protein>
    <submittedName>
        <fullName evidence="3">Uncharacterized protein</fullName>
    </submittedName>
</protein>
<feature type="compositionally biased region" description="Basic and acidic residues" evidence="1">
    <location>
        <begin position="19"/>
        <end position="28"/>
    </location>
</feature>
<organism evidence="3 4">
    <name type="scientific">Panicum hallii var. hallii</name>
    <dbReference type="NCBI Taxonomy" id="1504633"/>
    <lineage>
        <taxon>Eukaryota</taxon>
        <taxon>Viridiplantae</taxon>
        <taxon>Streptophyta</taxon>
        <taxon>Embryophyta</taxon>
        <taxon>Tracheophyta</taxon>
        <taxon>Spermatophyta</taxon>
        <taxon>Magnoliopsida</taxon>
        <taxon>Liliopsida</taxon>
        <taxon>Poales</taxon>
        <taxon>Poaceae</taxon>
        <taxon>PACMAD clade</taxon>
        <taxon>Panicoideae</taxon>
        <taxon>Panicodae</taxon>
        <taxon>Paniceae</taxon>
        <taxon>Panicinae</taxon>
        <taxon>Panicum</taxon>
        <taxon>Panicum sect. Panicum</taxon>
    </lineage>
</organism>
<feature type="compositionally biased region" description="Polar residues" evidence="1">
    <location>
        <begin position="29"/>
        <end position="39"/>
    </location>
</feature>